<evidence type="ECO:0000256" key="5">
    <source>
        <dbReference type="ARBA" id="ARBA00023235"/>
    </source>
</evidence>
<evidence type="ECO:0000256" key="6">
    <source>
        <dbReference type="HAMAP-Rule" id="MF_00740"/>
    </source>
</evidence>
<dbReference type="EC" id="5.4.2.7" evidence="6 7"/>
<dbReference type="STRING" id="1261.HMPREF3195_00407"/>
<dbReference type="RefSeq" id="WP_061101649.1">
    <property type="nucleotide sequence ID" value="NZ_KQ961791.1"/>
</dbReference>
<keyword evidence="3 6" id="KW-0479">Metal-binding</keyword>
<dbReference type="UniPathway" id="UPA00087">
    <property type="reaction ID" value="UER00173"/>
</dbReference>
<evidence type="ECO:0000256" key="2">
    <source>
        <dbReference type="ARBA" id="ARBA00022490"/>
    </source>
</evidence>
<dbReference type="AlphaFoldDB" id="A0A135YXF6"/>
<dbReference type="InterPro" id="IPR017850">
    <property type="entry name" value="Alkaline_phosphatase_core_sf"/>
</dbReference>
<feature type="binding site" evidence="6">
    <location>
        <position position="17"/>
    </location>
    <ligand>
        <name>Mn(2+)</name>
        <dbReference type="ChEBI" id="CHEBI:29035"/>
        <label>1</label>
    </ligand>
</feature>
<comment type="pathway">
    <text evidence="6">Carbohydrate degradation; 2-deoxy-D-ribose 1-phosphate degradation; D-glyceraldehyde 3-phosphate and acetaldehyde from 2-deoxy-alpha-D-ribose 1-phosphate: step 1/2.</text>
</comment>
<dbReference type="EMBL" id="LSQZ01000014">
    <property type="protein sequence ID" value="KXI14076.1"/>
    <property type="molecule type" value="Genomic_DNA"/>
</dbReference>
<dbReference type="SUPFAM" id="SSF143856">
    <property type="entry name" value="DeoB insert domain-like"/>
    <property type="match status" value="1"/>
</dbReference>
<keyword evidence="2 6" id="KW-0963">Cytoplasm</keyword>
<dbReference type="Gene3D" id="3.40.720.10">
    <property type="entry name" value="Alkaline Phosphatase, subunit A"/>
    <property type="match status" value="1"/>
</dbReference>
<dbReference type="InterPro" id="IPR010045">
    <property type="entry name" value="DeoB"/>
</dbReference>
<feature type="binding site" evidence="6">
    <location>
        <position position="331"/>
    </location>
    <ligand>
        <name>Mn(2+)</name>
        <dbReference type="ChEBI" id="CHEBI:29035"/>
        <label>1</label>
    </ligand>
</feature>
<comment type="cofactor">
    <cofactor evidence="6">
        <name>Mn(2+)</name>
        <dbReference type="ChEBI" id="CHEBI:29035"/>
    </cofactor>
    <text evidence="6">Binds 2 manganese ions.</text>
</comment>
<dbReference type="eggNOG" id="COG1015">
    <property type="taxonomic scope" value="Bacteria"/>
</dbReference>
<dbReference type="GO" id="GO:0006015">
    <property type="term" value="P:5-phosphoribose 1-diphosphate biosynthetic process"/>
    <property type="evidence" value="ECO:0007669"/>
    <property type="project" value="UniProtKB-UniPathway"/>
</dbReference>
<dbReference type="Proteomes" id="UP000070326">
    <property type="component" value="Unassembled WGS sequence"/>
</dbReference>
<evidence type="ECO:0000256" key="1">
    <source>
        <dbReference type="ARBA" id="ARBA00010373"/>
    </source>
</evidence>
<feature type="binding site" evidence="6">
    <location>
        <position position="289"/>
    </location>
    <ligand>
        <name>Mn(2+)</name>
        <dbReference type="ChEBI" id="CHEBI:29035"/>
        <label>2</label>
    </ligand>
</feature>
<dbReference type="PANTHER" id="PTHR21110:SF0">
    <property type="entry name" value="PHOSPHOPENTOMUTASE"/>
    <property type="match status" value="1"/>
</dbReference>
<feature type="binding site" evidence="6">
    <location>
        <position position="342"/>
    </location>
    <ligand>
        <name>Mn(2+)</name>
        <dbReference type="ChEBI" id="CHEBI:29035"/>
        <label>2</label>
    </ligand>
</feature>
<dbReference type="GO" id="GO:0000287">
    <property type="term" value="F:magnesium ion binding"/>
    <property type="evidence" value="ECO:0007669"/>
    <property type="project" value="UniProtKB-UniRule"/>
</dbReference>
<dbReference type="SUPFAM" id="SSF53649">
    <property type="entry name" value="Alkaline phosphatase-like"/>
    <property type="match status" value="1"/>
</dbReference>
<comment type="subcellular location">
    <subcellularLocation>
        <location evidence="6">Cytoplasm</location>
    </subcellularLocation>
</comment>
<feature type="binding site" evidence="6">
    <location>
        <position position="330"/>
    </location>
    <ligand>
        <name>Mn(2+)</name>
        <dbReference type="ChEBI" id="CHEBI:29035"/>
        <label>1</label>
    </ligand>
</feature>
<comment type="catalytic activity">
    <reaction evidence="6">
        <text>alpha-D-ribose 1-phosphate = D-ribose 5-phosphate</text>
        <dbReference type="Rhea" id="RHEA:18793"/>
        <dbReference type="ChEBI" id="CHEBI:57720"/>
        <dbReference type="ChEBI" id="CHEBI:78346"/>
        <dbReference type="EC" id="5.4.2.7"/>
    </reaction>
</comment>
<organism evidence="9 10">
    <name type="scientific">Peptostreptococcus anaerobius</name>
    <dbReference type="NCBI Taxonomy" id="1261"/>
    <lineage>
        <taxon>Bacteria</taxon>
        <taxon>Bacillati</taxon>
        <taxon>Bacillota</taxon>
        <taxon>Clostridia</taxon>
        <taxon>Peptostreptococcales</taxon>
        <taxon>Peptostreptococcaceae</taxon>
        <taxon>Peptostreptococcus</taxon>
    </lineage>
</organism>
<dbReference type="GO" id="GO:0008973">
    <property type="term" value="F:phosphopentomutase activity"/>
    <property type="evidence" value="ECO:0007669"/>
    <property type="project" value="UniProtKB-UniRule"/>
</dbReference>
<evidence type="ECO:0000256" key="4">
    <source>
        <dbReference type="ARBA" id="ARBA00023211"/>
    </source>
</evidence>
<accession>A0A135YXF6</accession>
<dbReference type="Pfam" id="PF01676">
    <property type="entry name" value="Metalloenzyme"/>
    <property type="match status" value="1"/>
</dbReference>
<reference evidence="9 10" key="1">
    <citation type="submission" date="2016-02" db="EMBL/GenBank/DDBJ databases">
        <authorList>
            <person name="Wen L."/>
            <person name="He K."/>
            <person name="Yang H."/>
        </authorList>
    </citation>
    <scope>NUCLEOTIDE SEQUENCE [LARGE SCALE GENOMIC DNA]</scope>
    <source>
        <strain evidence="9 10">MJR8628A</strain>
    </source>
</reference>
<dbReference type="GO" id="GO:0030145">
    <property type="term" value="F:manganese ion binding"/>
    <property type="evidence" value="ECO:0007669"/>
    <property type="project" value="UniProtKB-UniRule"/>
</dbReference>
<dbReference type="CDD" id="cd16009">
    <property type="entry name" value="PPM"/>
    <property type="match status" value="1"/>
</dbReference>
<dbReference type="InterPro" id="IPR024052">
    <property type="entry name" value="Phosphopentomutase_DeoB_cap_sf"/>
</dbReference>
<keyword evidence="5 6" id="KW-0413">Isomerase</keyword>
<dbReference type="InterPro" id="IPR006124">
    <property type="entry name" value="Metalloenzyme"/>
</dbReference>
<dbReference type="GO" id="GO:0009117">
    <property type="term" value="P:nucleotide metabolic process"/>
    <property type="evidence" value="ECO:0007669"/>
    <property type="project" value="UniProtKB-UniRule"/>
</dbReference>
<feature type="domain" description="Metalloenzyme" evidence="8">
    <location>
        <begin position="9"/>
        <end position="381"/>
    </location>
</feature>
<comment type="catalytic activity">
    <reaction evidence="6">
        <text>2-deoxy-alpha-D-ribose 1-phosphate = 2-deoxy-D-ribose 5-phosphate</text>
        <dbReference type="Rhea" id="RHEA:27658"/>
        <dbReference type="ChEBI" id="CHEBI:57259"/>
        <dbReference type="ChEBI" id="CHEBI:62877"/>
        <dbReference type="EC" id="5.4.2.7"/>
    </reaction>
</comment>
<evidence type="ECO:0000313" key="9">
    <source>
        <dbReference type="EMBL" id="KXI14076.1"/>
    </source>
</evidence>
<dbReference type="GO" id="GO:0005829">
    <property type="term" value="C:cytosol"/>
    <property type="evidence" value="ECO:0007669"/>
    <property type="project" value="TreeGrafter"/>
</dbReference>
<dbReference type="PATRIC" id="fig|1261.5.peg.413"/>
<dbReference type="GO" id="GO:0006018">
    <property type="term" value="P:2-deoxyribose 1-phosphate catabolic process"/>
    <property type="evidence" value="ECO:0007669"/>
    <property type="project" value="UniProtKB-UniRule"/>
</dbReference>
<evidence type="ECO:0000256" key="3">
    <source>
        <dbReference type="ARBA" id="ARBA00022723"/>
    </source>
</evidence>
<comment type="similarity">
    <text evidence="1 6">Belongs to the phosphopentomutase family.</text>
</comment>
<dbReference type="HAMAP" id="MF_00740">
    <property type="entry name" value="Phosphopentomut"/>
    <property type="match status" value="1"/>
</dbReference>
<dbReference type="PIRSF" id="PIRSF001491">
    <property type="entry name" value="Ppentomutase"/>
    <property type="match status" value="1"/>
</dbReference>
<evidence type="ECO:0000313" key="10">
    <source>
        <dbReference type="Proteomes" id="UP000070326"/>
    </source>
</evidence>
<evidence type="ECO:0000259" key="8">
    <source>
        <dbReference type="Pfam" id="PF01676"/>
    </source>
</evidence>
<dbReference type="Gene3D" id="3.30.70.1250">
    <property type="entry name" value="Phosphopentomutase"/>
    <property type="match status" value="1"/>
</dbReference>
<dbReference type="PANTHER" id="PTHR21110">
    <property type="entry name" value="PHOSPHOPENTOMUTASE"/>
    <property type="match status" value="1"/>
</dbReference>
<sequence>MVENINKIKRVFLIVLDSFGIGELEDAADYGDEGSNTLAAIVKSDKFKAPNLQKLGLFNIEGVDHSMAVEKPLASFARLKEMSKGKDTTIGHWEIAGIVSNKPHPTFPNGFPKDFLEEFSKRTGRGYLCNMPYSGTAVIERYGQEHMKTGDLIVYTSADSVFQIAAHEEVVSLDELYRYCEIARELLKGDDLGVGRVIARPFVGEPGKFTRTPNRHDYSLVPPKKTVMDELLEEGKDSIGVGKIYDIFAGKGIAQTHKMKNNEDGMNITIDLMDKDFEGMCFTNLVDFDMKFGHRNDIDGYANATTEFDLQLGQMMDKMRDDDLLILTADHGCDPSTPSTDHSREHVPMLAYGKMIKEGIDLGTRTSFSDIAKTISEAFSTKGEIEGNSFYKNIVK</sequence>
<dbReference type="FunFam" id="3.30.70.1250:FF:000001">
    <property type="entry name" value="Phosphopentomutase"/>
    <property type="match status" value="1"/>
</dbReference>
<feature type="binding site" evidence="6">
    <location>
        <position position="294"/>
    </location>
    <ligand>
        <name>Mn(2+)</name>
        <dbReference type="ChEBI" id="CHEBI:29035"/>
        <label>2</label>
    </ligand>
</feature>
<keyword evidence="4 6" id="KW-0464">Manganese</keyword>
<comment type="function">
    <text evidence="6">Isomerase that catalyzes the conversion of deoxy-ribose 1-phosphate (dRib-1-P) and ribose 1-phosphate (Rib-1-P) to deoxy-ribose 5-phosphate (dRib-5-P) and ribose 5-phosphate (Rib-5-P), respectively.</text>
</comment>
<comment type="caution">
    <text evidence="9">The sequence shown here is derived from an EMBL/GenBank/DDBJ whole genome shotgun (WGS) entry which is preliminary data.</text>
</comment>
<proteinExistence type="inferred from homology"/>
<dbReference type="GO" id="GO:0043094">
    <property type="term" value="P:metabolic compound salvage"/>
    <property type="evidence" value="ECO:0007669"/>
    <property type="project" value="UniProtKB-UniRule"/>
</dbReference>
<dbReference type="NCBIfam" id="TIGR01696">
    <property type="entry name" value="deoB"/>
    <property type="match status" value="1"/>
</dbReference>
<protein>
    <recommendedName>
        <fullName evidence="6 7">Phosphopentomutase</fullName>
        <ecNumber evidence="6 7">5.4.2.7</ecNumber>
    </recommendedName>
    <alternativeName>
        <fullName evidence="6">Phosphodeoxyribomutase</fullName>
    </alternativeName>
</protein>
<dbReference type="NCBIfam" id="NF003766">
    <property type="entry name" value="PRK05362.1"/>
    <property type="match status" value="1"/>
</dbReference>
<evidence type="ECO:0000256" key="7">
    <source>
        <dbReference type="NCBIfam" id="TIGR01696"/>
    </source>
</evidence>
<gene>
    <name evidence="6" type="primary">deoB</name>
    <name evidence="9" type="ORF">HMPREF3195_00407</name>
</gene>
<name>A0A135YXF6_9FIRM</name>